<dbReference type="InterPro" id="IPR051043">
    <property type="entry name" value="Sulfatase_Mod_Factor_Kinase"/>
</dbReference>
<dbReference type="PANTHER" id="PTHR23150:SF19">
    <property type="entry name" value="FORMYLGLYCINE-GENERATING ENZYME"/>
    <property type="match status" value="1"/>
</dbReference>
<dbReference type="Proteomes" id="UP000242501">
    <property type="component" value="Unassembled WGS sequence"/>
</dbReference>
<feature type="chain" id="PRO_5017205070" evidence="1">
    <location>
        <begin position="21"/>
        <end position="324"/>
    </location>
</feature>
<gene>
    <name evidence="3" type="ORF">SAMN05421733_108172</name>
</gene>
<dbReference type="EMBL" id="FMYL01000008">
    <property type="protein sequence ID" value="SDC06992.1"/>
    <property type="molecule type" value="Genomic_DNA"/>
</dbReference>
<sequence length="324" mass="36773">MIFNKLSLLFLATFSLSACAQSNHTQANDIPTTQSNLSAEQKQQLQQLLEKTKKNLIFIQGGSYMMGDYGPTTRADGLPYDSHGDSKPLHKVTLSDFSLSATKATYADFDIYTSVTGQKPVGNFDKYSISDRIPVVAAGVNWQQARSYCQWLGQQLNRKMDLPTEAQWEYAARNRGQEVLYATDNGKIEEERNIWSFEQREKSEEKFRVYGHIAELQQFPPSPLGLYDMVTDNFEWMLDWYSSDYYKKSPEHNPQGPATGTLRVVRSRLPDDGQNMTMIGNGLTVRRNAKDPVADPERVQWAKETPESTVDFNINNSVRCAANH</sequence>
<dbReference type="GO" id="GO:0120147">
    <property type="term" value="F:formylglycine-generating oxidase activity"/>
    <property type="evidence" value="ECO:0007669"/>
    <property type="project" value="TreeGrafter"/>
</dbReference>
<dbReference type="AlphaFoldDB" id="A0A1G6IK82"/>
<feature type="signal peptide" evidence="1">
    <location>
        <begin position="1"/>
        <end position="20"/>
    </location>
</feature>
<dbReference type="Pfam" id="PF03781">
    <property type="entry name" value="FGE-sulfatase"/>
    <property type="match status" value="1"/>
</dbReference>
<reference evidence="4" key="1">
    <citation type="submission" date="2016-09" db="EMBL/GenBank/DDBJ databases">
        <authorList>
            <person name="Varghese N."/>
            <person name="Submissions S."/>
        </authorList>
    </citation>
    <scope>NUCLEOTIDE SEQUENCE [LARGE SCALE GENOMIC DNA]</scope>
    <source>
        <strain evidence="4">ANC 4422</strain>
    </source>
</reference>
<evidence type="ECO:0000259" key="2">
    <source>
        <dbReference type="Pfam" id="PF03781"/>
    </source>
</evidence>
<keyword evidence="4" id="KW-1185">Reference proteome</keyword>
<proteinExistence type="predicted"/>
<dbReference type="OrthoDB" id="9768004at2"/>
<evidence type="ECO:0000313" key="4">
    <source>
        <dbReference type="Proteomes" id="UP000242501"/>
    </source>
</evidence>
<protein>
    <submittedName>
        <fullName evidence="3">Formylglycine-generating enzyme, required for sulfatase activity, contains SUMF1/FGE domain</fullName>
    </submittedName>
</protein>
<dbReference type="InterPro" id="IPR042095">
    <property type="entry name" value="SUMF_sf"/>
</dbReference>
<evidence type="ECO:0000256" key="1">
    <source>
        <dbReference type="SAM" id="SignalP"/>
    </source>
</evidence>
<accession>A0A1G6IK82</accession>
<dbReference type="PANTHER" id="PTHR23150">
    <property type="entry name" value="SULFATASE MODIFYING FACTOR 1, 2"/>
    <property type="match status" value="1"/>
</dbReference>
<dbReference type="InterPro" id="IPR005532">
    <property type="entry name" value="SUMF_dom"/>
</dbReference>
<dbReference type="Gene3D" id="3.90.1580.10">
    <property type="entry name" value="paralog of FGE (formylglycine-generating enzyme)"/>
    <property type="match status" value="1"/>
</dbReference>
<name>A0A1G6IK82_9GAMM</name>
<dbReference type="SUPFAM" id="SSF56436">
    <property type="entry name" value="C-type lectin-like"/>
    <property type="match status" value="1"/>
</dbReference>
<feature type="domain" description="Sulfatase-modifying factor enzyme-like" evidence="2">
    <location>
        <begin position="54"/>
        <end position="266"/>
    </location>
</feature>
<organism evidence="3 4">
    <name type="scientific">Acinetobacter boissieri</name>
    <dbReference type="NCBI Taxonomy" id="1219383"/>
    <lineage>
        <taxon>Bacteria</taxon>
        <taxon>Pseudomonadati</taxon>
        <taxon>Pseudomonadota</taxon>
        <taxon>Gammaproteobacteria</taxon>
        <taxon>Moraxellales</taxon>
        <taxon>Moraxellaceae</taxon>
        <taxon>Acinetobacter</taxon>
    </lineage>
</organism>
<dbReference type="PROSITE" id="PS51257">
    <property type="entry name" value="PROKAR_LIPOPROTEIN"/>
    <property type="match status" value="1"/>
</dbReference>
<dbReference type="RefSeq" id="WP_092749074.1">
    <property type="nucleotide sequence ID" value="NZ_FMYL01000008.1"/>
</dbReference>
<evidence type="ECO:0000313" key="3">
    <source>
        <dbReference type="EMBL" id="SDC06992.1"/>
    </source>
</evidence>
<keyword evidence="1" id="KW-0732">Signal</keyword>
<dbReference type="InterPro" id="IPR016187">
    <property type="entry name" value="CTDL_fold"/>
</dbReference>